<comment type="caution">
    <text evidence="2">The sequence shown here is derived from an EMBL/GenBank/DDBJ whole genome shotgun (WGS) entry which is preliminary data.</text>
</comment>
<organism evidence="2 3">
    <name type="scientific">Gillisia hiemivivida</name>
    <dbReference type="NCBI Taxonomy" id="291190"/>
    <lineage>
        <taxon>Bacteria</taxon>
        <taxon>Pseudomonadati</taxon>
        <taxon>Bacteroidota</taxon>
        <taxon>Flavobacteriia</taxon>
        <taxon>Flavobacteriales</taxon>
        <taxon>Flavobacteriaceae</taxon>
        <taxon>Gillisia</taxon>
    </lineage>
</organism>
<dbReference type="RefSeq" id="WP_146929311.1">
    <property type="nucleotide sequence ID" value="NZ_CBCSHZ010000001.1"/>
</dbReference>
<sequence length="184" mass="20809">MKTMLLFVFLLLSMGAMQAQEVIQLGEARISYNPNAIVVNSDLYSVGFTVKENYIGEFSKNPIQFMKQNFDFKGLLTSVENRDDFDEFIVTFKSAKGYLEAVYTSEGELKGTHQRFVDKALPIVLRNQLYLENKGWTMAGNKYIASGNSDRIDKEIYKIKLENGNKSRRVKIVPGITILGVASN</sequence>
<dbReference type="EMBL" id="VORY01000002">
    <property type="protein sequence ID" value="TXD95106.1"/>
    <property type="molecule type" value="Genomic_DNA"/>
</dbReference>
<feature type="chain" id="PRO_5022685313" evidence="1">
    <location>
        <begin position="20"/>
        <end position="184"/>
    </location>
</feature>
<evidence type="ECO:0000313" key="2">
    <source>
        <dbReference type="EMBL" id="TXD95106.1"/>
    </source>
</evidence>
<keyword evidence="3" id="KW-1185">Reference proteome</keyword>
<name>A0A5C6ZYA9_9FLAO</name>
<reference evidence="2 3" key="1">
    <citation type="submission" date="2019-08" db="EMBL/GenBank/DDBJ databases">
        <title>Genome sequence of Gillisia hiemivivida IC154 (type strain).</title>
        <authorList>
            <person name="Bowman J.P."/>
        </authorList>
    </citation>
    <scope>NUCLEOTIDE SEQUENCE [LARGE SCALE GENOMIC DNA]</scope>
    <source>
        <strain evidence="2 3">IC154</strain>
    </source>
</reference>
<dbReference type="OrthoDB" id="1432234at2"/>
<feature type="signal peptide" evidence="1">
    <location>
        <begin position="1"/>
        <end position="19"/>
    </location>
</feature>
<evidence type="ECO:0000256" key="1">
    <source>
        <dbReference type="SAM" id="SignalP"/>
    </source>
</evidence>
<dbReference type="Proteomes" id="UP000321367">
    <property type="component" value="Unassembled WGS sequence"/>
</dbReference>
<evidence type="ECO:0000313" key="3">
    <source>
        <dbReference type="Proteomes" id="UP000321367"/>
    </source>
</evidence>
<dbReference type="AlphaFoldDB" id="A0A5C6ZYA9"/>
<gene>
    <name evidence="2" type="ORF">ES724_02850</name>
</gene>
<proteinExistence type="predicted"/>
<accession>A0A5C6ZYA9</accession>
<keyword evidence="1" id="KW-0732">Signal</keyword>
<protein>
    <submittedName>
        <fullName evidence="2">Uncharacterized protein</fullName>
    </submittedName>
</protein>